<evidence type="ECO:0000313" key="2">
    <source>
        <dbReference type="EMBL" id="MFD0318008.1"/>
    </source>
</evidence>
<dbReference type="EMBL" id="JBHTEB010000001">
    <property type="protein sequence ID" value="MFD0318008.1"/>
    <property type="molecule type" value="Genomic_DNA"/>
</dbReference>
<evidence type="ECO:0000256" key="1">
    <source>
        <dbReference type="SAM" id="SignalP"/>
    </source>
</evidence>
<comment type="caution">
    <text evidence="2">The sequence shown here is derived from an EMBL/GenBank/DDBJ whole genome shotgun (WGS) entry which is preliminary data.</text>
</comment>
<evidence type="ECO:0000313" key="3">
    <source>
        <dbReference type="Proteomes" id="UP001597023"/>
    </source>
</evidence>
<protein>
    <recommendedName>
        <fullName evidence="4">Secreted protein</fullName>
    </recommendedName>
</protein>
<keyword evidence="3" id="KW-1185">Reference proteome</keyword>
<dbReference type="Proteomes" id="UP001597023">
    <property type="component" value="Unassembled WGS sequence"/>
</dbReference>
<evidence type="ECO:0008006" key="4">
    <source>
        <dbReference type="Google" id="ProtNLM"/>
    </source>
</evidence>
<gene>
    <name evidence="2" type="ORF">ACFQZ6_28115</name>
</gene>
<sequence>MTYRGRHRRRRRGRALRAALAGTAFALTAVATLISTSQATVADDPGALKPLTSAADTGPLRLTEDLVPRRSLDRLAASMGDPVGVGTVLADADRTLGAGDDCASGERAELPVEPAATRAYCWRADDTRAARAGAVTTSGDADADGRWGANRVILSGWTGPAHGTERARVAFVDAGDPDRLAYTWALLVVPVDGGRDYRALGSDVSGLVWYEDKLLVTADGGRALYVCDLDRIQRADVDSGAVGRVPGGFAADGDRYVLPAVGSYRLTGDPDGARFTAVSLDRSTAPHGLVASGPVAADGDRPTGLWRYPFSGDPARTGLLATAPDGTAAVDAAYVTRMTGVRGVLAHRAPGTVRSRWYLARASDGRAGHGSLWRQDTDGTRTARCGADETYLCWSGSAESLSLWEETGEVWSQSGRTLFALPLSTIDGSLE</sequence>
<organism evidence="2 3">
    <name type="scientific">Streptomyces flavalbus</name>
    <dbReference type="NCBI Taxonomy" id="2665155"/>
    <lineage>
        <taxon>Bacteria</taxon>
        <taxon>Bacillati</taxon>
        <taxon>Actinomycetota</taxon>
        <taxon>Actinomycetes</taxon>
        <taxon>Kitasatosporales</taxon>
        <taxon>Streptomycetaceae</taxon>
        <taxon>Streptomyces</taxon>
    </lineage>
</organism>
<proteinExistence type="predicted"/>
<dbReference type="RefSeq" id="WP_381614287.1">
    <property type="nucleotide sequence ID" value="NZ_JBHTEB010000001.1"/>
</dbReference>
<keyword evidence="1" id="KW-0732">Signal</keyword>
<reference evidence="3" key="1">
    <citation type="journal article" date="2019" name="Int. J. Syst. Evol. Microbiol.">
        <title>The Global Catalogue of Microorganisms (GCM) 10K type strain sequencing project: providing services to taxonomists for standard genome sequencing and annotation.</title>
        <authorList>
            <consortium name="The Broad Institute Genomics Platform"/>
            <consortium name="The Broad Institute Genome Sequencing Center for Infectious Disease"/>
            <person name="Wu L."/>
            <person name="Ma J."/>
        </authorList>
    </citation>
    <scope>NUCLEOTIDE SEQUENCE [LARGE SCALE GENOMIC DNA]</scope>
    <source>
        <strain evidence="3">CGMCC 4.7400</strain>
    </source>
</reference>
<accession>A0ABW2WF33</accession>
<feature type="chain" id="PRO_5046046866" description="Secreted protein" evidence="1">
    <location>
        <begin position="43"/>
        <end position="431"/>
    </location>
</feature>
<feature type="signal peptide" evidence="1">
    <location>
        <begin position="1"/>
        <end position="42"/>
    </location>
</feature>
<name>A0ABW2WF33_9ACTN</name>